<dbReference type="SMART" id="SM00761">
    <property type="entry name" value="HDAC_interact"/>
    <property type="match status" value="1"/>
</dbReference>
<dbReference type="InterPro" id="IPR013194">
    <property type="entry name" value="HDAC_interact_dom"/>
</dbReference>
<evidence type="ECO:0000256" key="2">
    <source>
        <dbReference type="ARBA" id="ARBA00022491"/>
    </source>
</evidence>
<dbReference type="PANTHER" id="PTHR12346">
    <property type="entry name" value="SIN3B-RELATED"/>
    <property type="match status" value="1"/>
</dbReference>
<dbReference type="InterPro" id="IPR003822">
    <property type="entry name" value="PAH"/>
</dbReference>
<feature type="domain" description="Histone deacetylase interacting" evidence="6">
    <location>
        <begin position="254"/>
        <end position="354"/>
    </location>
</feature>
<dbReference type="Gene3D" id="1.20.1160.11">
    <property type="entry name" value="Paired amphipathic helix"/>
    <property type="match status" value="1"/>
</dbReference>
<dbReference type="GO" id="GO:0000122">
    <property type="term" value="P:negative regulation of transcription by RNA polymerase II"/>
    <property type="evidence" value="ECO:0007669"/>
    <property type="project" value="TreeGrafter"/>
</dbReference>
<dbReference type="GO" id="GO:0000118">
    <property type="term" value="C:histone deacetylase complex"/>
    <property type="evidence" value="ECO:0007669"/>
    <property type="project" value="TreeGrafter"/>
</dbReference>
<evidence type="ECO:0000256" key="4">
    <source>
        <dbReference type="PROSITE-ProRule" id="PRU00810"/>
    </source>
</evidence>
<feature type="region of interest" description="Disordered" evidence="5">
    <location>
        <begin position="783"/>
        <end position="847"/>
    </location>
</feature>
<keyword evidence="8" id="KW-1185">Reference proteome</keyword>
<organism evidence="7 8">
    <name type="scientific">Miscanthus lutarioriparius</name>
    <dbReference type="NCBI Taxonomy" id="422564"/>
    <lineage>
        <taxon>Eukaryota</taxon>
        <taxon>Viridiplantae</taxon>
        <taxon>Streptophyta</taxon>
        <taxon>Embryophyta</taxon>
        <taxon>Tracheophyta</taxon>
        <taxon>Spermatophyta</taxon>
        <taxon>Magnoliopsida</taxon>
        <taxon>Liliopsida</taxon>
        <taxon>Poales</taxon>
        <taxon>Poaceae</taxon>
        <taxon>PACMAD clade</taxon>
        <taxon>Panicoideae</taxon>
        <taxon>Andropogonodae</taxon>
        <taxon>Andropogoneae</taxon>
        <taxon>Saccharinae</taxon>
        <taxon>Miscanthus</taxon>
    </lineage>
</organism>
<dbReference type="GO" id="GO:0003714">
    <property type="term" value="F:transcription corepressor activity"/>
    <property type="evidence" value="ECO:0007669"/>
    <property type="project" value="InterPro"/>
</dbReference>
<comment type="subcellular location">
    <subcellularLocation>
        <location evidence="1 4">Nucleus</location>
    </subcellularLocation>
</comment>
<dbReference type="PANTHER" id="PTHR12346:SF25">
    <property type="entry name" value="OS05G0588700 PROTEIN"/>
    <property type="match status" value="1"/>
</dbReference>
<dbReference type="Proteomes" id="UP000604825">
    <property type="component" value="Unassembled WGS sequence"/>
</dbReference>
<dbReference type="PROSITE" id="PS51477">
    <property type="entry name" value="PAH"/>
    <property type="match status" value="1"/>
</dbReference>
<dbReference type="EMBL" id="CAJGYO010000016">
    <property type="protein sequence ID" value="CAD6271012.1"/>
    <property type="molecule type" value="Genomic_DNA"/>
</dbReference>
<dbReference type="InterPro" id="IPR031693">
    <property type="entry name" value="Sin3_C"/>
</dbReference>
<comment type="caution">
    <text evidence="7">The sequence shown here is derived from an EMBL/GenBank/DDBJ whole genome shotgun (WGS) entry which is preliminary data.</text>
</comment>
<protein>
    <recommendedName>
        <fullName evidence="6">Histone deacetylase interacting domain-containing protein</fullName>
    </recommendedName>
</protein>
<evidence type="ECO:0000313" key="7">
    <source>
        <dbReference type="EMBL" id="CAD6271012.1"/>
    </source>
</evidence>
<dbReference type="SUPFAM" id="SSF47762">
    <property type="entry name" value="PAH2 domain"/>
    <property type="match status" value="1"/>
</dbReference>
<name>A0A811RKP6_9POAL</name>
<evidence type="ECO:0000256" key="5">
    <source>
        <dbReference type="SAM" id="MobiDB-lite"/>
    </source>
</evidence>
<sequence length="847" mass="95485">MEEAGGEERLNRLLERHGQEVVGFVMFAKAKLSENAYKELVKAAREIVEQSSNPEGGITVQKCEEILSQVFVGQTRVLEGFRHLVESGDPSKDDHPSLHRALSFMRKVKASSSISNDDYGDFLVTLFESMTKKINEQETYLKVKKYMCHCPELFQTFETYLRPPLSNEQPCRSPNISISKVLCITPDEIHSANHSLDGNEATGTLWISDFLQTSTRGNGESLHAEENDGDKIDPLPCWSPSRENELPPKVNPDMFTRYSTSYSLLPKNCLTLKTSYRTELGQFIFNDTLVSSTSGSEDCFMFRTKNHYEENIFKCEDDMFESDMLLQRYTATADFIRNLQDYVDKDMKIQEHLTPLHRRCIEQLYDEHGLDMLDALSEKIDTSMALVILQSRLNQKIEDLKEAQSSLNKTCSNIIANNYYRSLDHRSSSFKQLDKRRMSPKALLAEAREINMARLNNGDKHLSACNNQSTLISENVFKDINLHIHKDIDRMVRYACKSCPSEQKLMMIWTTLVQPFVSISYQLQESNGTVAPKEACEHCGLSKTFLRSIPDSSLANNYSLSSKRGGYLLNTSNKSASILDACQTEIEDGEFIPDVGNIQFGSMLGHGNVAASCDVAAPNGAGLSSQCPGHSNCDHSNKSEVHYESREGYNIEMGKSAYSKRTAELYDVKGSIPCCSLVVLLRLHQILYERLLVAKNLSAEASKRGSHTCDLYAGFKEELFNLITGFTNSSNFEKYCLTILGPRSYVLFTLNEVIDRIIKQLCKICPVADNSILQTHEEVRRPAAGKDLSCHQNTRTSPGCPTNGSLEHDHQEEGEKGSKHNGDIVKPMQNHFQRRKKRKLENSPASI</sequence>
<dbReference type="AlphaFoldDB" id="A0A811RKP6"/>
<reference evidence="7" key="1">
    <citation type="submission" date="2020-10" db="EMBL/GenBank/DDBJ databases">
        <authorList>
            <person name="Han B."/>
            <person name="Lu T."/>
            <person name="Zhao Q."/>
            <person name="Huang X."/>
            <person name="Zhao Y."/>
        </authorList>
    </citation>
    <scope>NUCLEOTIDE SEQUENCE</scope>
</reference>
<gene>
    <name evidence="7" type="ORF">NCGR_LOCUS54299</name>
</gene>
<dbReference type="Pfam" id="PF08295">
    <property type="entry name" value="Sin3_corepress"/>
    <property type="match status" value="1"/>
</dbReference>
<evidence type="ECO:0000256" key="1">
    <source>
        <dbReference type="ARBA" id="ARBA00004123"/>
    </source>
</evidence>
<feature type="compositionally biased region" description="Basic and acidic residues" evidence="5">
    <location>
        <begin position="806"/>
        <end position="823"/>
    </location>
</feature>
<keyword evidence="2" id="KW-0678">Repressor</keyword>
<dbReference type="Pfam" id="PF16879">
    <property type="entry name" value="Sin3a_C"/>
    <property type="match status" value="1"/>
</dbReference>
<dbReference type="InterPro" id="IPR039774">
    <property type="entry name" value="Sin3-like"/>
</dbReference>
<proteinExistence type="predicted"/>
<feature type="compositionally biased region" description="Polar residues" evidence="5">
    <location>
        <begin position="790"/>
        <end position="805"/>
    </location>
</feature>
<keyword evidence="3 4" id="KW-0539">Nucleus</keyword>
<dbReference type="InterPro" id="IPR036600">
    <property type="entry name" value="PAH_sf"/>
</dbReference>
<evidence type="ECO:0000259" key="6">
    <source>
        <dbReference type="SMART" id="SM00761"/>
    </source>
</evidence>
<dbReference type="OrthoDB" id="10265969at2759"/>
<evidence type="ECO:0000256" key="3">
    <source>
        <dbReference type="ARBA" id="ARBA00023242"/>
    </source>
</evidence>
<evidence type="ECO:0000313" key="8">
    <source>
        <dbReference type="Proteomes" id="UP000604825"/>
    </source>
</evidence>
<dbReference type="GO" id="GO:0000785">
    <property type="term" value="C:chromatin"/>
    <property type="evidence" value="ECO:0007669"/>
    <property type="project" value="TreeGrafter"/>
</dbReference>
<accession>A0A811RKP6</accession>